<name>A0A1I7X2R6_HETBA</name>
<evidence type="ECO:0000256" key="1">
    <source>
        <dbReference type="SAM" id="Phobius"/>
    </source>
</evidence>
<dbReference type="AlphaFoldDB" id="A0A1I7X2R6"/>
<keyword evidence="1" id="KW-0812">Transmembrane</keyword>
<reference evidence="3" key="1">
    <citation type="submission" date="2016-11" db="UniProtKB">
        <authorList>
            <consortium name="WormBaseParasite"/>
        </authorList>
    </citation>
    <scope>IDENTIFICATION</scope>
</reference>
<sequence length="158" mass="18163">MGRYRWHLFNNQTFISSIVQPSMFLPLLAGNTNGIISTIFGVSAFKSFIGPSLCIFIPGFYVIFRAFLETLGMQSLNNIMVFVIAGHGLVSTLCLIYFNKPYRQFVFGTHSSKRVRLSFWTTIRFLYLIIYLFLQIHIFVQFIIQVNAKKVPKKSLSS</sequence>
<evidence type="ECO:0000313" key="2">
    <source>
        <dbReference type="Proteomes" id="UP000095283"/>
    </source>
</evidence>
<dbReference type="WBParaSite" id="Hba_11786">
    <property type="protein sequence ID" value="Hba_11786"/>
    <property type="gene ID" value="Hba_11786"/>
</dbReference>
<evidence type="ECO:0000313" key="3">
    <source>
        <dbReference type="WBParaSite" id="Hba_11786"/>
    </source>
</evidence>
<dbReference type="Proteomes" id="UP000095283">
    <property type="component" value="Unplaced"/>
</dbReference>
<dbReference type="Pfam" id="PF10318">
    <property type="entry name" value="7TM_GPCR_Srh"/>
    <property type="match status" value="1"/>
</dbReference>
<feature type="transmembrane region" description="Helical" evidence="1">
    <location>
        <begin position="79"/>
        <end position="98"/>
    </location>
</feature>
<dbReference type="InterPro" id="IPR019422">
    <property type="entry name" value="7TM_GPCR_serpentine_rcpt_Srh"/>
</dbReference>
<keyword evidence="1" id="KW-1133">Transmembrane helix</keyword>
<feature type="transmembrane region" description="Helical" evidence="1">
    <location>
        <begin position="48"/>
        <end position="67"/>
    </location>
</feature>
<feature type="transmembrane region" description="Helical" evidence="1">
    <location>
        <begin position="118"/>
        <end position="144"/>
    </location>
</feature>
<organism evidence="2 3">
    <name type="scientific">Heterorhabditis bacteriophora</name>
    <name type="common">Entomopathogenic nematode worm</name>
    <dbReference type="NCBI Taxonomy" id="37862"/>
    <lineage>
        <taxon>Eukaryota</taxon>
        <taxon>Metazoa</taxon>
        <taxon>Ecdysozoa</taxon>
        <taxon>Nematoda</taxon>
        <taxon>Chromadorea</taxon>
        <taxon>Rhabditida</taxon>
        <taxon>Rhabditina</taxon>
        <taxon>Rhabditomorpha</taxon>
        <taxon>Strongyloidea</taxon>
        <taxon>Heterorhabditidae</taxon>
        <taxon>Heterorhabditis</taxon>
    </lineage>
</organism>
<accession>A0A1I7X2R6</accession>
<keyword evidence="2" id="KW-1185">Reference proteome</keyword>
<keyword evidence="1" id="KW-0472">Membrane</keyword>
<proteinExistence type="predicted"/>
<protein>
    <submittedName>
        <fullName evidence="3">Uncharacterized protein</fullName>
    </submittedName>
</protein>